<accession>A0A6M3LL81</accession>
<dbReference type="EMBL" id="MT142343">
    <property type="protein sequence ID" value="QJA78582.1"/>
    <property type="molecule type" value="Genomic_DNA"/>
</dbReference>
<dbReference type="SUPFAM" id="SSF56300">
    <property type="entry name" value="Metallo-dependent phosphatases"/>
    <property type="match status" value="1"/>
</dbReference>
<dbReference type="EMBL" id="MT143155">
    <property type="protein sequence ID" value="QJA93515.1"/>
    <property type="molecule type" value="Genomic_DNA"/>
</dbReference>
<gene>
    <name evidence="1" type="ORF">MM415A01050_0028</name>
    <name evidence="2" type="ORF">MM415B04202_0004</name>
</gene>
<sequence>MVIHEVRILYVYGDEFTIKPLADAHLGNKYCDVKAIKEYLSETNENTRIIGTGDGVDAIITRDLKRYMKHSDATETDAIIDEQTDGIYQMLFPYKEKIIGLMDGNHEHSILKYHGTSITKRLCDRLGCKYLGYSCFVRVVFHEADGGRVRTVMIYAHHGWGGGSRTQGADLTKFSKHASNIDADIFLYSHVHRRQSDQIARLGAVGKHAVAKPKHIFICGTFLKTLSDTADATYAEIAGYPITSIGNINIKIKPTKSWVDVTSDV</sequence>
<dbReference type="AlphaFoldDB" id="A0A6M3LL81"/>
<reference evidence="2" key="1">
    <citation type="submission" date="2020-03" db="EMBL/GenBank/DDBJ databases">
        <title>The deep terrestrial virosphere.</title>
        <authorList>
            <person name="Holmfeldt K."/>
            <person name="Nilsson E."/>
            <person name="Simone D."/>
            <person name="Lopez-Fernandez M."/>
            <person name="Wu X."/>
            <person name="de Brujin I."/>
            <person name="Lundin D."/>
            <person name="Andersson A."/>
            <person name="Bertilsson S."/>
            <person name="Dopson M."/>
        </authorList>
    </citation>
    <scope>NUCLEOTIDE SEQUENCE</scope>
    <source>
        <strain evidence="1">MM415A01050</strain>
        <strain evidence="2">MM415B04202</strain>
    </source>
</reference>
<protein>
    <recommendedName>
        <fullName evidence="3">Calcineurin-like phosphoesterase domain-containing protein</fullName>
    </recommendedName>
</protein>
<evidence type="ECO:0000313" key="1">
    <source>
        <dbReference type="EMBL" id="QJA78582.1"/>
    </source>
</evidence>
<evidence type="ECO:0000313" key="2">
    <source>
        <dbReference type="EMBL" id="QJA93515.1"/>
    </source>
</evidence>
<dbReference type="InterPro" id="IPR029052">
    <property type="entry name" value="Metallo-depent_PP-like"/>
</dbReference>
<evidence type="ECO:0008006" key="3">
    <source>
        <dbReference type="Google" id="ProtNLM"/>
    </source>
</evidence>
<name>A0A6M3LL81_9ZZZZ</name>
<organism evidence="2">
    <name type="scientific">viral metagenome</name>
    <dbReference type="NCBI Taxonomy" id="1070528"/>
    <lineage>
        <taxon>unclassified sequences</taxon>
        <taxon>metagenomes</taxon>
        <taxon>organismal metagenomes</taxon>
    </lineage>
</organism>
<proteinExistence type="predicted"/>